<evidence type="ECO:0000256" key="4">
    <source>
        <dbReference type="ARBA" id="ARBA00022989"/>
    </source>
</evidence>
<sequence>MSELATPGQLRMSYWRWAMVTVPAIVLIGSLMGYLSNSGYSNRWFAALDLPAITPPGWVFAVVWPVLYACLGLALAMVLHARGAMGRGFALLLFSVQLFANFAWSPLFFGQHQVTTALYLIIFILMVTVATAFAFAPIRKAAAWLLVPYMVWLCFAAVLNFQIDQRNPDAETLVPAAASTQIEFGQGVTPDGGN</sequence>
<dbReference type="Gene3D" id="1.20.1260.100">
    <property type="entry name" value="TspO/MBR protein"/>
    <property type="match status" value="1"/>
</dbReference>
<reference evidence="7" key="1">
    <citation type="submission" date="2021-08" db="EMBL/GenBank/DDBJ databases">
        <title>Sphingopyxis panaciterrulae sp. nov., isolated from the surface water of the Yellow Sea.</title>
        <authorList>
            <person name="Gao Z."/>
            <person name="Zhang D."/>
            <person name="Zhang A."/>
        </authorList>
    </citation>
    <scope>NUCLEOTIDE SEQUENCE</scope>
    <source>
        <strain evidence="7">XHP0097</strain>
    </source>
</reference>
<evidence type="ECO:0000313" key="8">
    <source>
        <dbReference type="Proteomes" id="UP001166571"/>
    </source>
</evidence>
<evidence type="ECO:0000256" key="5">
    <source>
        <dbReference type="ARBA" id="ARBA00023136"/>
    </source>
</evidence>
<dbReference type="EMBL" id="JAILXK010000001">
    <property type="protein sequence ID" value="MBY4635799.1"/>
    <property type="molecule type" value="Genomic_DNA"/>
</dbReference>
<dbReference type="Pfam" id="PF03073">
    <property type="entry name" value="TspO_MBR"/>
    <property type="match status" value="1"/>
</dbReference>
<comment type="caution">
    <text evidence="7">The sequence shown here is derived from an EMBL/GenBank/DDBJ whole genome shotgun (WGS) entry which is preliminary data.</text>
</comment>
<proteinExistence type="inferred from homology"/>
<evidence type="ECO:0000256" key="6">
    <source>
        <dbReference type="SAM" id="Phobius"/>
    </source>
</evidence>
<keyword evidence="4 6" id="KW-1133">Transmembrane helix</keyword>
<dbReference type="CDD" id="cd15904">
    <property type="entry name" value="TSPO_MBR"/>
    <property type="match status" value="1"/>
</dbReference>
<dbReference type="Proteomes" id="UP001166571">
    <property type="component" value="Unassembled WGS sequence"/>
</dbReference>
<keyword evidence="8" id="KW-1185">Reference proteome</keyword>
<dbReference type="InterPro" id="IPR004307">
    <property type="entry name" value="TspO_MBR"/>
</dbReference>
<evidence type="ECO:0000256" key="1">
    <source>
        <dbReference type="ARBA" id="ARBA00004141"/>
    </source>
</evidence>
<name>A0ABS7M9Y9_9SPHN</name>
<evidence type="ECO:0000313" key="7">
    <source>
        <dbReference type="EMBL" id="MBY4635799.1"/>
    </source>
</evidence>
<dbReference type="PANTHER" id="PTHR10057">
    <property type="entry name" value="PERIPHERAL-TYPE BENZODIAZEPINE RECEPTOR"/>
    <property type="match status" value="1"/>
</dbReference>
<feature type="transmembrane region" description="Helical" evidence="6">
    <location>
        <begin position="56"/>
        <end position="79"/>
    </location>
</feature>
<keyword evidence="5 6" id="KW-0472">Membrane</keyword>
<dbReference type="InterPro" id="IPR038330">
    <property type="entry name" value="TspO/MBR-related_sf"/>
</dbReference>
<gene>
    <name evidence="7" type="ORF">K5P26_01430</name>
</gene>
<organism evidence="7 8">
    <name type="scientific">Sphingopyxis jiangsuensis</name>
    <dbReference type="NCBI Taxonomy" id="2871171"/>
    <lineage>
        <taxon>Bacteria</taxon>
        <taxon>Pseudomonadati</taxon>
        <taxon>Pseudomonadota</taxon>
        <taxon>Alphaproteobacteria</taxon>
        <taxon>Sphingomonadales</taxon>
        <taxon>Sphingomonadaceae</taxon>
        <taxon>Sphingopyxis</taxon>
    </lineage>
</organism>
<dbReference type="RefSeq" id="WP_201929059.1">
    <property type="nucleotide sequence ID" value="NZ_JAERPO010000003.1"/>
</dbReference>
<dbReference type="PANTHER" id="PTHR10057:SF0">
    <property type="entry name" value="TRANSLOCATOR PROTEIN"/>
    <property type="match status" value="1"/>
</dbReference>
<feature type="transmembrane region" description="Helical" evidence="6">
    <location>
        <begin position="143"/>
        <end position="163"/>
    </location>
</feature>
<comment type="similarity">
    <text evidence="2">Belongs to the TspO/BZRP family.</text>
</comment>
<accession>A0ABS7M9Y9</accession>
<evidence type="ECO:0000256" key="3">
    <source>
        <dbReference type="ARBA" id="ARBA00022692"/>
    </source>
</evidence>
<protein>
    <submittedName>
        <fullName evidence="7">Tryptophan-rich sensory protein</fullName>
    </submittedName>
</protein>
<keyword evidence="3 6" id="KW-0812">Transmembrane</keyword>
<feature type="transmembrane region" description="Helical" evidence="6">
    <location>
        <begin position="14"/>
        <end position="36"/>
    </location>
</feature>
<feature type="transmembrane region" description="Helical" evidence="6">
    <location>
        <begin position="91"/>
        <end position="110"/>
    </location>
</feature>
<feature type="transmembrane region" description="Helical" evidence="6">
    <location>
        <begin position="116"/>
        <end position="136"/>
    </location>
</feature>
<comment type="subcellular location">
    <subcellularLocation>
        <location evidence="1">Membrane</location>
        <topology evidence="1">Multi-pass membrane protein</topology>
    </subcellularLocation>
</comment>
<evidence type="ECO:0000256" key="2">
    <source>
        <dbReference type="ARBA" id="ARBA00007524"/>
    </source>
</evidence>